<name>A0A0A9CIE3_ARUDO</name>
<keyword evidence="1" id="KW-0812">Transmembrane</keyword>
<feature type="transmembrane region" description="Helical" evidence="1">
    <location>
        <begin position="21"/>
        <end position="41"/>
    </location>
</feature>
<keyword evidence="1" id="KW-1133">Transmembrane helix</keyword>
<evidence type="ECO:0000313" key="2">
    <source>
        <dbReference type="EMBL" id="JAD76064.1"/>
    </source>
</evidence>
<dbReference type="EMBL" id="GBRH01221831">
    <property type="protein sequence ID" value="JAD76064.1"/>
    <property type="molecule type" value="Transcribed_RNA"/>
</dbReference>
<evidence type="ECO:0000256" key="1">
    <source>
        <dbReference type="SAM" id="Phobius"/>
    </source>
</evidence>
<organism evidence="2">
    <name type="scientific">Arundo donax</name>
    <name type="common">Giant reed</name>
    <name type="synonym">Donax arundinaceus</name>
    <dbReference type="NCBI Taxonomy" id="35708"/>
    <lineage>
        <taxon>Eukaryota</taxon>
        <taxon>Viridiplantae</taxon>
        <taxon>Streptophyta</taxon>
        <taxon>Embryophyta</taxon>
        <taxon>Tracheophyta</taxon>
        <taxon>Spermatophyta</taxon>
        <taxon>Magnoliopsida</taxon>
        <taxon>Liliopsida</taxon>
        <taxon>Poales</taxon>
        <taxon>Poaceae</taxon>
        <taxon>PACMAD clade</taxon>
        <taxon>Arundinoideae</taxon>
        <taxon>Arundineae</taxon>
        <taxon>Arundo</taxon>
    </lineage>
</organism>
<sequence length="99" mass="11697">MRQRRRRLRPRRRRTRRFFRMWHLLPPVSICMFFGGISNALPAFVAAHWKCGFFVLCASLHALSYRDLGGRKMPCQRIFAEKCDAIVLFDESGGWCCCR</sequence>
<reference evidence="2" key="1">
    <citation type="submission" date="2014-09" db="EMBL/GenBank/DDBJ databases">
        <authorList>
            <person name="Magalhaes I.L.F."/>
            <person name="Oliveira U."/>
            <person name="Santos F.R."/>
            <person name="Vidigal T.H.D.A."/>
            <person name="Brescovit A.D."/>
            <person name="Santos A.J."/>
        </authorList>
    </citation>
    <scope>NUCLEOTIDE SEQUENCE</scope>
    <source>
        <tissue evidence="2">Shoot tissue taken approximately 20 cm above the soil surface</tissue>
    </source>
</reference>
<keyword evidence="1" id="KW-0472">Membrane</keyword>
<reference evidence="2" key="2">
    <citation type="journal article" date="2015" name="Data Brief">
        <title>Shoot transcriptome of the giant reed, Arundo donax.</title>
        <authorList>
            <person name="Barrero R.A."/>
            <person name="Guerrero F.D."/>
            <person name="Moolhuijzen P."/>
            <person name="Goolsby J.A."/>
            <person name="Tidwell J."/>
            <person name="Bellgard S.E."/>
            <person name="Bellgard M.I."/>
        </authorList>
    </citation>
    <scope>NUCLEOTIDE SEQUENCE</scope>
    <source>
        <tissue evidence="2">Shoot tissue taken approximately 20 cm above the soil surface</tissue>
    </source>
</reference>
<feature type="transmembrane region" description="Helical" evidence="1">
    <location>
        <begin position="47"/>
        <end position="65"/>
    </location>
</feature>
<proteinExistence type="predicted"/>
<protein>
    <submittedName>
        <fullName evidence="2">Uncharacterized protein</fullName>
    </submittedName>
</protein>
<dbReference type="AlphaFoldDB" id="A0A0A9CIE3"/>
<accession>A0A0A9CIE3</accession>